<feature type="transmembrane region" description="Helical" evidence="1">
    <location>
        <begin position="13"/>
        <end position="31"/>
    </location>
</feature>
<dbReference type="AlphaFoldDB" id="A0A246JSX9"/>
<evidence type="ECO:0000313" key="2">
    <source>
        <dbReference type="EMBL" id="OWQ96078.1"/>
    </source>
</evidence>
<evidence type="ECO:0000256" key="1">
    <source>
        <dbReference type="SAM" id="Phobius"/>
    </source>
</evidence>
<keyword evidence="3" id="KW-1185">Reference proteome</keyword>
<dbReference type="OrthoDB" id="9801588at2"/>
<keyword evidence="1" id="KW-0472">Membrane</keyword>
<keyword evidence="1" id="KW-1133">Transmembrane helix</keyword>
<accession>A0A246JSX9</accession>
<evidence type="ECO:0000313" key="3">
    <source>
        <dbReference type="Proteomes" id="UP000197361"/>
    </source>
</evidence>
<comment type="caution">
    <text evidence="2">The sequence shown here is derived from an EMBL/GenBank/DDBJ whole genome shotgun (WGS) entry which is preliminary data.</text>
</comment>
<proteinExistence type="predicted"/>
<keyword evidence="1" id="KW-0812">Transmembrane</keyword>
<dbReference type="RefSeq" id="WP_088442171.1">
    <property type="nucleotide sequence ID" value="NZ_BMMC01000001.1"/>
</dbReference>
<protein>
    <submittedName>
        <fullName evidence="2">CcoQ/FixQ family Cbb3-type cytochrome c oxidase assembly chaperone</fullName>
    </submittedName>
</protein>
<gene>
    <name evidence="2" type="ORF">CDQ92_15245</name>
</gene>
<dbReference type="CDD" id="cd01324">
    <property type="entry name" value="cbb3_Oxidase_CcoQ"/>
    <property type="match status" value="1"/>
</dbReference>
<organism evidence="2 3">
    <name type="scientific">Sphingopyxis bauzanensis</name>
    <dbReference type="NCBI Taxonomy" id="651663"/>
    <lineage>
        <taxon>Bacteria</taxon>
        <taxon>Pseudomonadati</taxon>
        <taxon>Pseudomonadota</taxon>
        <taxon>Alphaproteobacteria</taxon>
        <taxon>Sphingomonadales</taxon>
        <taxon>Sphingomonadaceae</taxon>
        <taxon>Sphingopyxis</taxon>
    </lineage>
</organism>
<dbReference type="InterPro" id="IPR008621">
    <property type="entry name" value="Cbb3-typ_cyt_oxidase_comp"/>
</dbReference>
<dbReference type="Pfam" id="PF05545">
    <property type="entry name" value="FixQ"/>
    <property type="match status" value="1"/>
</dbReference>
<sequence length="59" mass="6734">MSLYDHLRHFADSYGLVALMVLFFGLCLWVFRPGAKQPSREAAHSIFAEDEFDGRNDGQ</sequence>
<reference evidence="2 3" key="1">
    <citation type="journal article" date="2010" name="Int. J. Syst. Evol. Microbiol.">
        <title>Sphingopyxis bauzanensis sp. nov., a psychrophilic bacterium isolated from soil.</title>
        <authorList>
            <person name="Zhang D.C."/>
            <person name="Liu H.C."/>
            <person name="Xin Y.H."/>
            <person name="Zhou Y.G."/>
            <person name="Schinner F."/>
            <person name="Margesin R."/>
        </authorList>
    </citation>
    <scope>NUCLEOTIDE SEQUENCE [LARGE SCALE GENOMIC DNA]</scope>
    <source>
        <strain evidence="2 3">DSM 22271</strain>
    </source>
</reference>
<dbReference type="Proteomes" id="UP000197361">
    <property type="component" value="Unassembled WGS sequence"/>
</dbReference>
<name>A0A246JSX9_9SPHN</name>
<dbReference type="EMBL" id="NISK01000003">
    <property type="protein sequence ID" value="OWQ96078.1"/>
    <property type="molecule type" value="Genomic_DNA"/>
</dbReference>